<dbReference type="AlphaFoldDB" id="A0A0J6FBP7"/>
<dbReference type="VEuPathDB" id="FungiDB:CPAG_04001"/>
<protein>
    <submittedName>
        <fullName evidence="1">Uncharacterized protein</fullName>
    </submittedName>
</protein>
<dbReference type="EMBL" id="DS268110">
    <property type="protein sequence ID" value="KMM67668.1"/>
    <property type="molecule type" value="Genomic_DNA"/>
</dbReference>
<sequence length="128" mass="14415">MLPRALKGPLHIVSTINHFALLGFLAAIDPVTCIQAVSLRQFKPLPGAIYSDIFRRRKWPKVRNAAYMTLDEWNSDIKLAKKAGIHVRKVHEAASELGDFTLLLSFDYLSGGPWPSDRIIELIDTYPV</sequence>
<accession>A0A0J6FBP7</accession>
<reference evidence="2" key="2">
    <citation type="journal article" date="2009" name="Genome Res.">
        <title>Comparative genomic analyses of the human fungal pathogens Coccidioides and their relatives.</title>
        <authorList>
            <person name="Sharpton T.J."/>
            <person name="Stajich J.E."/>
            <person name="Rounsley S.D."/>
            <person name="Gardner M.J."/>
            <person name="Wortman J.R."/>
            <person name="Jordar V.S."/>
            <person name="Maiti R."/>
            <person name="Kodira C.D."/>
            <person name="Neafsey D.E."/>
            <person name="Zeng Q."/>
            <person name="Hung C.-Y."/>
            <person name="McMahan C."/>
            <person name="Muszewska A."/>
            <person name="Grynberg M."/>
            <person name="Mandel M.A."/>
            <person name="Kellner E.M."/>
            <person name="Barker B.M."/>
            <person name="Galgiani J.N."/>
            <person name="Orbach M.J."/>
            <person name="Kirkland T.N."/>
            <person name="Cole G.T."/>
            <person name="Henn M.R."/>
            <person name="Birren B.W."/>
            <person name="Taylor J.W."/>
        </authorList>
    </citation>
    <scope>NUCLEOTIDE SEQUENCE [LARGE SCALE GENOMIC DNA]</scope>
    <source>
        <strain evidence="2">RMSCC 3488</strain>
    </source>
</reference>
<evidence type="ECO:0000313" key="1">
    <source>
        <dbReference type="EMBL" id="KMM67668.1"/>
    </source>
</evidence>
<dbReference type="Proteomes" id="UP000054567">
    <property type="component" value="Unassembled WGS sequence"/>
</dbReference>
<organism evidence="1 2">
    <name type="scientific">Coccidioides posadasii RMSCC 3488</name>
    <dbReference type="NCBI Taxonomy" id="454284"/>
    <lineage>
        <taxon>Eukaryota</taxon>
        <taxon>Fungi</taxon>
        <taxon>Dikarya</taxon>
        <taxon>Ascomycota</taxon>
        <taxon>Pezizomycotina</taxon>
        <taxon>Eurotiomycetes</taxon>
        <taxon>Eurotiomycetidae</taxon>
        <taxon>Onygenales</taxon>
        <taxon>Onygenaceae</taxon>
        <taxon>Coccidioides</taxon>
    </lineage>
</organism>
<reference evidence="1 2" key="1">
    <citation type="submission" date="2007-06" db="EMBL/GenBank/DDBJ databases">
        <title>The Genome Sequence of Coccidioides posadasii RMSCC_3488.</title>
        <authorList>
            <consortium name="Coccidioides Genome Resources Consortium"/>
            <consortium name="The Broad Institute Genome Sequencing Platform"/>
            <person name="Henn M.R."/>
            <person name="Sykes S."/>
            <person name="Young S."/>
            <person name="Jaffe D."/>
            <person name="Berlin A."/>
            <person name="Alvarez P."/>
            <person name="Butler J."/>
            <person name="Gnerre S."/>
            <person name="Grabherr M."/>
            <person name="Mauceli E."/>
            <person name="Brockman W."/>
            <person name="Kodira C."/>
            <person name="Alvarado L."/>
            <person name="Zeng Q."/>
            <person name="Crawford M."/>
            <person name="Antoine C."/>
            <person name="Devon K."/>
            <person name="Galgiani J."/>
            <person name="Orsborn K."/>
            <person name="Lewis M.L."/>
            <person name="Nusbaum C."/>
            <person name="Galagan J."/>
            <person name="Birren B."/>
        </authorList>
    </citation>
    <scope>NUCLEOTIDE SEQUENCE [LARGE SCALE GENOMIC DNA]</scope>
    <source>
        <strain evidence="1 2">RMSCC 3488</strain>
    </source>
</reference>
<dbReference type="OrthoDB" id="1046782at2759"/>
<proteinExistence type="predicted"/>
<evidence type="ECO:0000313" key="2">
    <source>
        <dbReference type="Proteomes" id="UP000054567"/>
    </source>
</evidence>
<name>A0A0J6FBP7_COCPO</name>
<reference evidence="2" key="3">
    <citation type="journal article" date="2010" name="Genome Res.">
        <title>Population genomic sequencing of Coccidioides fungi reveals recent hybridization and transposon control.</title>
        <authorList>
            <person name="Neafsey D.E."/>
            <person name="Barker B.M."/>
            <person name="Sharpton T.J."/>
            <person name="Stajich J.E."/>
            <person name="Park D.J."/>
            <person name="Whiston E."/>
            <person name="Hung C.-Y."/>
            <person name="McMahan C."/>
            <person name="White J."/>
            <person name="Sykes S."/>
            <person name="Heiman D."/>
            <person name="Young S."/>
            <person name="Zeng Q."/>
            <person name="Abouelleil A."/>
            <person name="Aftuck L."/>
            <person name="Bessette D."/>
            <person name="Brown A."/>
            <person name="FitzGerald M."/>
            <person name="Lui A."/>
            <person name="Macdonald J.P."/>
            <person name="Priest M."/>
            <person name="Orbach M.J."/>
            <person name="Galgiani J.N."/>
            <person name="Kirkland T.N."/>
            <person name="Cole G.T."/>
            <person name="Birren B.W."/>
            <person name="Henn M.R."/>
            <person name="Taylor J.W."/>
            <person name="Rounsley S.D."/>
        </authorList>
    </citation>
    <scope>NUCLEOTIDE SEQUENCE [LARGE SCALE GENOMIC DNA]</scope>
    <source>
        <strain evidence="2">RMSCC 3488</strain>
    </source>
</reference>
<gene>
    <name evidence="1" type="ORF">CPAG_04001</name>
</gene>